<sequence>MRTASFLLPRFFVKKLGCFCCAAAAEFQLQIDFDCWTEALAISCQGTTSKWGKKKASWFGRSKQILLRMAASSPTRFAYEPFCQLSEVIREFNRILGFSTSVPQIDFKMITLSK</sequence>
<evidence type="ECO:0000313" key="3">
    <source>
        <dbReference type="Proteomes" id="UP001054945"/>
    </source>
</evidence>
<organism evidence="2 3">
    <name type="scientific">Caerostris extrusa</name>
    <name type="common">Bark spider</name>
    <name type="synonym">Caerostris bankana</name>
    <dbReference type="NCBI Taxonomy" id="172846"/>
    <lineage>
        <taxon>Eukaryota</taxon>
        <taxon>Metazoa</taxon>
        <taxon>Ecdysozoa</taxon>
        <taxon>Arthropoda</taxon>
        <taxon>Chelicerata</taxon>
        <taxon>Arachnida</taxon>
        <taxon>Araneae</taxon>
        <taxon>Araneomorphae</taxon>
        <taxon>Entelegynae</taxon>
        <taxon>Araneoidea</taxon>
        <taxon>Araneidae</taxon>
        <taxon>Caerostris</taxon>
    </lineage>
</organism>
<keyword evidence="1" id="KW-0732">Signal</keyword>
<dbReference type="Proteomes" id="UP001054945">
    <property type="component" value="Unassembled WGS sequence"/>
</dbReference>
<gene>
    <name evidence="2" type="ORF">CEXT_10611</name>
</gene>
<dbReference type="EMBL" id="BPLR01021565">
    <property type="protein sequence ID" value="GIX91206.1"/>
    <property type="molecule type" value="Genomic_DNA"/>
</dbReference>
<reference evidence="2 3" key="1">
    <citation type="submission" date="2021-06" db="EMBL/GenBank/DDBJ databases">
        <title>Caerostris extrusa draft genome.</title>
        <authorList>
            <person name="Kono N."/>
            <person name="Arakawa K."/>
        </authorList>
    </citation>
    <scope>NUCLEOTIDE SEQUENCE [LARGE SCALE GENOMIC DNA]</scope>
</reference>
<feature type="chain" id="PRO_5043887347" evidence="1">
    <location>
        <begin position="25"/>
        <end position="114"/>
    </location>
</feature>
<accession>A0AAV4P4T4</accession>
<feature type="signal peptide" evidence="1">
    <location>
        <begin position="1"/>
        <end position="24"/>
    </location>
</feature>
<name>A0AAV4P4T4_CAEEX</name>
<dbReference type="AlphaFoldDB" id="A0AAV4P4T4"/>
<keyword evidence="3" id="KW-1185">Reference proteome</keyword>
<comment type="caution">
    <text evidence="2">The sequence shown here is derived from an EMBL/GenBank/DDBJ whole genome shotgun (WGS) entry which is preliminary data.</text>
</comment>
<proteinExistence type="predicted"/>
<protein>
    <submittedName>
        <fullName evidence="2">Uncharacterized protein</fullName>
    </submittedName>
</protein>
<evidence type="ECO:0000313" key="2">
    <source>
        <dbReference type="EMBL" id="GIX91206.1"/>
    </source>
</evidence>
<evidence type="ECO:0000256" key="1">
    <source>
        <dbReference type="SAM" id="SignalP"/>
    </source>
</evidence>